<dbReference type="Pfam" id="PF07648">
    <property type="entry name" value="Kazal_2"/>
    <property type="match status" value="1"/>
</dbReference>
<feature type="non-terminal residue" evidence="1">
    <location>
        <position position="122"/>
    </location>
</feature>
<organism evidence="1">
    <name type="scientific">Cyprideis torosa</name>
    <dbReference type="NCBI Taxonomy" id="163714"/>
    <lineage>
        <taxon>Eukaryota</taxon>
        <taxon>Metazoa</taxon>
        <taxon>Ecdysozoa</taxon>
        <taxon>Arthropoda</taxon>
        <taxon>Crustacea</taxon>
        <taxon>Oligostraca</taxon>
        <taxon>Ostracoda</taxon>
        <taxon>Podocopa</taxon>
        <taxon>Podocopida</taxon>
        <taxon>Cytherocopina</taxon>
        <taxon>Cytheroidea</taxon>
        <taxon>Cytherideidae</taxon>
        <taxon>Cyprideis</taxon>
    </lineage>
</organism>
<protein>
    <submittedName>
        <fullName evidence="1">Uncharacterized protein</fullName>
    </submittedName>
</protein>
<dbReference type="SMART" id="SM00280">
    <property type="entry name" value="KAZAL"/>
    <property type="match status" value="1"/>
</dbReference>
<evidence type="ECO:0000313" key="1">
    <source>
        <dbReference type="EMBL" id="CAD7237804.1"/>
    </source>
</evidence>
<name>A0A7R8ZX89_9CRUS</name>
<dbReference type="EMBL" id="OB692215">
    <property type="protein sequence ID" value="CAD7237804.1"/>
    <property type="molecule type" value="Genomic_DNA"/>
</dbReference>
<dbReference type="InterPro" id="IPR036058">
    <property type="entry name" value="Kazal_dom_sf"/>
</dbReference>
<accession>A0A7R8ZX89</accession>
<dbReference type="PROSITE" id="PS51465">
    <property type="entry name" value="KAZAL_2"/>
    <property type="match status" value="1"/>
</dbReference>
<dbReference type="SUPFAM" id="SSF100895">
    <property type="entry name" value="Kazal-type serine protease inhibitors"/>
    <property type="match status" value="1"/>
</dbReference>
<feature type="non-terminal residue" evidence="1">
    <location>
        <position position="1"/>
    </location>
</feature>
<reference evidence="1" key="1">
    <citation type="submission" date="2020-11" db="EMBL/GenBank/DDBJ databases">
        <authorList>
            <person name="Tran Van P."/>
        </authorList>
    </citation>
    <scope>NUCLEOTIDE SEQUENCE</scope>
</reference>
<dbReference type="OrthoDB" id="6356737at2759"/>
<dbReference type="InterPro" id="IPR002350">
    <property type="entry name" value="Kazal_dom"/>
</dbReference>
<dbReference type="Gene3D" id="3.30.60.30">
    <property type="match status" value="1"/>
</dbReference>
<sequence length="122" mass="13321">DNVQQFHLLQFSIPSAEVMEKRIRMNAHWRRKGVAKIQNYSLLLVENVVVEIQCCEFPPRSHQGQCGAVACPLILDPVCGSDGKTYPNECSLEAERRCNDPGLFVACRGRCSGGDGNGGDGG</sequence>
<dbReference type="AlphaFoldDB" id="A0A7R8ZX89"/>
<dbReference type="CDD" id="cd00104">
    <property type="entry name" value="KAZAL_FS"/>
    <property type="match status" value="1"/>
</dbReference>
<proteinExistence type="predicted"/>
<gene>
    <name evidence="1" type="ORF">CTOB1V02_LOCUS15619</name>
</gene>